<comment type="similarity">
    <text evidence="8 9">Belongs to the TRAP transporter small permease family.</text>
</comment>
<evidence type="ECO:0000256" key="8">
    <source>
        <dbReference type="ARBA" id="ARBA00038436"/>
    </source>
</evidence>
<evidence type="ECO:0000313" key="11">
    <source>
        <dbReference type="EMBL" id="NOJ45963.1"/>
    </source>
</evidence>
<keyword evidence="12" id="KW-1185">Reference proteome</keyword>
<evidence type="ECO:0000259" key="10">
    <source>
        <dbReference type="Pfam" id="PF04290"/>
    </source>
</evidence>
<keyword evidence="4 9" id="KW-0997">Cell inner membrane</keyword>
<name>A0A7Y4H1L2_9BRAD</name>
<dbReference type="PANTHER" id="PTHR35011">
    <property type="entry name" value="2,3-DIKETO-L-GULONATE TRAP TRANSPORTER SMALL PERMEASE PROTEIN YIAM"/>
    <property type="match status" value="1"/>
</dbReference>
<feature type="transmembrane region" description="Helical" evidence="9">
    <location>
        <begin position="48"/>
        <end position="71"/>
    </location>
</feature>
<organism evidence="11 12">
    <name type="scientific">Bradyrhizobium archetypum</name>
    <dbReference type="NCBI Taxonomy" id="2721160"/>
    <lineage>
        <taxon>Bacteria</taxon>
        <taxon>Pseudomonadati</taxon>
        <taxon>Pseudomonadota</taxon>
        <taxon>Alphaproteobacteria</taxon>
        <taxon>Hyphomicrobiales</taxon>
        <taxon>Nitrobacteraceae</taxon>
        <taxon>Bradyrhizobium</taxon>
    </lineage>
</organism>
<dbReference type="InterPro" id="IPR007387">
    <property type="entry name" value="TRAP_DctQ"/>
</dbReference>
<dbReference type="GO" id="GO:0005886">
    <property type="term" value="C:plasma membrane"/>
    <property type="evidence" value="ECO:0007669"/>
    <property type="project" value="UniProtKB-SubCell"/>
</dbReference>
<feature type="domain" description="Tripartite ATP-independent periplasmic transporters DctQ component" evidence="10">
    <location>
        <begin position="28"/>
        <end position="156"/>
    </location>
</feature>
<dbReference type="GO" id="GO:0015740">
    <property type="term" value="P:C4-dicarboxylate transport"/>
    <property type="evidence" value="ECO:0007669"/>
    <property type="project" value="TreeGrafter"/>
</dbReference>
<feature type="transmembrane region" description="Helical" evidence="9">
    <location>
        <begin position="91"/>
        <end position="113"/>
    </location>
</feature>
<evidence type="ECO:0000256" key="3">
    <source>
        <dbReference type="ARBA" id="ARBA00022475"/>
    </source>
</evidence>
<comment type="caution">
    <text evidence="11">The sequence shown here is derived from an EMBL/GenBank/DDBJ whole genome shotgun (WGS) entry which is preliminary data.</text>
</comment>
<comment type="function">
    <text evidence="9">Part of the tripartite ATP-independent periplasmic (TRAP) transport system.</text>
</comment>
<dbReference type="EMBL" id="JAAVLW010000002">
    <property type="protein sequence ID" value="NOJ45963.1"/>
    <property type="molecule type" value="Genomic_DNA"/>
</dbReference>
<dbReference type="Proteomes" id="UP000528734">
    <property type="component" value="Unassembled WGS sequence"/>
</dbReference>
<evidence type="ECO:0000256" key="9">
    <source>
        <dbReference type="RuleBase" id="RU369079"/>
    </source>
</evidence>
<feature type="transmembrane region" description="Helical" evidence="9">
    <location>
        <begin position="133"/>
        <end position="155"/>
    </location>
</feature>
<protein>
    <recommendedName>
        <fullName evidence="9">TRAP transporter small permease protein</fullName>
    </recommendedName>
</protein>
<comment type="subcellular location">
    <subcellularLocation>
        <location evidence="1 9">Cell inner membrane</location>
        <topology evidence="1 9">Multi-pass membrane protein</topology>
    </subcellularLocation>
</comment>
<evidence type="ECO:0000256" key="4">
    <source>
        <dbReference type="ARBA" id="ARBA00022519"/>
    </source>
</evidence>
<keyword evidence="6 9" id="KW-1133">Transmembrane helix</keyword>
<dbReference type="RefSeq" id="WP_171708849.1">
    <property type="nucleotide sequence ID" value="NZ_JAAVLW010000002.1"/>
</dbReference>
<keyword evidence="5 9" id="KW-0812">Transmembrane</keyword>
<gene>
    <name evidence="11" type="ORF">HCN50_06790</name>
</gene>
<evidence type="ECO:0000256" key="2">
    <source>
        <dbReference type="ARBA" id="ARBA00022448"/>
    </source>
</evidence>
<feature type="transmembrane region" description="Helical" evidence="9">
    <location>
        <begin position="20"/>
        <end position="42"/>
    </location>
</feature>
<dbReference type="Pfam" id="PF04290">
    <property type="entry name" value="DctQ"/>
    <property type="match status" value="1"/>
</dbReference>
<proteinExistence type="inferred from homology"/>
<evidence type="ECO:0000256" key="7">
    <source>
        <dbReference type="ARBA" id="ARBA00023136"/>
    </source>
</evidence>
<evidence type="ECO:0000256" key="6">
    <source>
        <dbReference type="ARBA" id="ARBA00022989"/>
    </source>
</evidence>
<dbReference type="InterPro" id="IPR055348">
    <property type="entry name" value="DctQ"/>
</dbReference>
<evidence type="ECO:0000256" key="1">
    <source>
        <dbReference type="ARBA" id="ARBA00004429"/>
    </source>
</evidence>
<sequence>MPGASLDKFSIRLKNVQLKLAMVALVVMMGITCLDVAMRFLFDKPIHGAYDVVEACLVVFVFHGLSVCFLARKNIVIDIIDSMVPPAVQRVLVRLSDILTVTLLALIVVTMIAPAMQAYDYGDRKLELGLKLWVLWMLAIAGLIGTLLCALGPLFRPVAPPRSHAEISGDGL</sequence>
<evidence type="ECO:0000256" key="5">
    <source>
        <dbReference type="ARBA" id="ARBA00022692"/>
    </source>
</evidence>
<dbReference type="PANTHER" id="PTHR35011:SF2">
    <property type="entry name" value="2,3-DIKETO-L-GULONATE TRAP TRANSPORTER SMALL PERMEASE PROTEIN YIAM"/>
    <property type="match status" value="1"/>
</dbReference>
<evidence type="ECO:0000313" key="12">
    <source>
        <dbReference type="Proteomes" id="UP000528734"/>
    </source>
</evidence>
<keyword evidence="2 9" id="KW-0813">Transport</keyword>
<keyword evidence="3" id="KW-1003">Cell membrane</keyword>
<keyword evidence="7 9" id="KW-0472">Membrane</keyword>
<accession>A0A7Y4H1L2</accession>
<comment type="subunit">
    <text evidence="9">The complex comprises the extracytoplasmic solute receptor protein and the two transmembrane proteins.</text>
</comment>
<dbReference type="GO" id="GO:0022857">
    <property type="term" value="F:transmembrane transporter activity"/>
    <property type="evidence" value="ECO:0007669"/>
    <property type="project" value="UniProtKB-UniRule"/>
</dbReference>
<reference evidence="11 12" key="1">
    <citation type="submission" date="2020-03" db="EMBL/GenBank/DDBJ databases">
        <title>Bradyrhizobium diversity isolated from nodules of Muelleranthus trifoliolatus.</title>
        <authorList>
            <person name="Klepa M."/>
            <person name="Helene L."/>
            <person name="Hungria M."/>
        </authorList>
    </citation>
    <scope>NUCLEOTIDE SEQUENCE [LARGE SCALE GENOMIC DNA]</scope>
    <source>
        <strain evidence="11 12">WSM 1744</strain>
    </source>
</reference>
<dbReference type="AlphaFoldDB" id="A0A7Y4H1L2"/>